<keyword evidence="2" id="KW-0560">Oxidoreductase</keyword>
<dbReference type="InterPro" id="IPR015878">
    <property type="entry name" value="Ado_hCys_hydrolase_NAD-bd"/>
</dbReference>
<sequence>MKAGQWQKTLGLGLHGRVLGVFGYGNIGKLVANYGRAFGMQVLIWGREGSLSRAQADGFAVASSQEDLFSQADVLSLHVKMVPETRGIVKASDLARMKPTALFVNTSRAALIEPGALEEALRAGRPGNAAVDVYEVEPLTASPLLQMDNVVCTPHLGYVEKDCYEVYFDAAFDNLVAFTAGNPLNIVNPQTLTRN</sequence>
<evidence type="ECO:0000313" key="6">
    <source>
        <dbReference type="Proteomes" id="UP000326912"/>
    </source>
</evidence>
<dbReference type="SUPFAM" id="SSF51735">
    <property type="entry name" value="NAD(P)-binding Rossmann-fold domains"/>
    <property type="match status" value="1"/>
</dbReference>
<reference evidence="5 6" key="1">
    <citation type="submission" date="2019-10" db="EMBL/GenBank/DDBJ databases">
        <title>Dictyobacter vulcani sp. nov., within the class Ktedonobacteria, isolated from soil of volcanic Mt. Zao.</title>
        <authorList>
            <person name="Zheng Y."/>
            <person name="Wang C.M."/>
            <person name="Sakai Y."/>
            <person name="Abe K."/>
            <person name="Yokota A."/>
            <person name="Yabe S."/>
        </authorList>
    </citation>
    <scope>NUCLEOTIDE SEQUENCE [LARGE SCALE GENOMIC DNA]</scope>
    <source>
        <strain evidence="5 6">W12</strain>
    </source>
</reference>
<accession>A0A5J4KY25</accession>
<dbReference type="EMBL" id="BKZW01000003">
    <property type="protein sequence ID" value="GER91411.1"/>
    <property type="molecule type" value="Genomic_DNA"/>
</dbReference>
<gene>
    <name evidence="5" type="ORF">KDW_55730</name>
</gene>
<evidence type="ECO:0000256" key="1">
    <source>
        <dbReference type="ARBA" id="ARBA00005854"/>
    </source>
</evidence>
<dbReference type="GO" id="GO:0051287">
    <property type="term" value="F:NAD binding"/>
    <property type="evidence" value="ECO:0007669"/>
    <property type="project" value="InterPro"/>
</dbReference>
<organism evidence="5 6">
    <name type="scientific">Dictyobacter vulcani</name>
    <dbReference type="NCBI Taxonomy" id="2607529"/>
    <lineage>
        <taxon>Bacteria</taxon>
        <taxon>Bacillati</taxon>
        <taxon>Chloroflexota</taxon>
        <taxon>Ktedonobacteria</taxon>
        <taxon>Ktedonobacterales</taxon>
        <taxon>Dictyobacteraceae</taxon>
        <taxon>Dictyobacter</taxon>
    </lineage>
</organism>
<evidence type="ECO:0000313" key="5">
    <source>
        <dbReference type="EMBL" id="GER91411.1"/>
    </source>
</evidence>
<dbReference type="GO" id="GO:0016491">
    <property type="term" value="F:oxidoreductase activity"/>
    <property type="evidence" value="ECO:0007669"/>
    <property type="project" value="UniProtKB-KW"/>
</dbReference>
<dbReference type="Pfam" id="PF02826">
    <property type="entry name" value="2-Hacid_dh_C"/>
    <property type="match status" value="1"/>
</dbReference>
<dbReference type="AlphaFoldDB" id="A0A5J4KY25"/>
<dbReference type="InterPro" id="IPR036291">
    <property type="entry name" value="NAD(P)-bd_dom_sf"/>
</dbReference>
<dbReference type="PANTHER" id="PTHR42789">
    <property type="entry name" value="D-ISOMER SPECIFIC 2-HYDROXYACID DEHYDROGENASE FAMILY PROTEIN (AFU_ORTHOLOGUE AFUA_6G10090)"/>
    <property type="match status" value="1"/>
</dbReference>
<keyword evidence="3" id="KW-0520">NAD</keyword>
<evidence type="ECO:0000256" key="2">
    <source>
        <dbReference type="ARBA" id="ARBA00023002"/>
    </source>
</evidence>
<comment type="caution">
    <text evidence="5">The sequence shown here is derived from an EMBL/GenBank/DDBJ whole genome shotgun (WGS) entry which is preliminary data.</text>
</comment>
<evidence type="ECO:0000259" key="4">
    <source>
        <dbReference type="SMART" id="SM00997"/>
    </source>
</evidence>
<dbReference type="SMART" id="SM00997">
    <property type="entry name" value="AdoHcyase_NAD"/>
    <property type="match status" value="1"/>
</dbReference>
<dbReference type="InterPro" id="IPR050857">
    <property type="entry name" value="D-2-hydroxyacid_DH"/>
</dbReference>
<name>A0A5J4KY25_9CHLR</name>
<evidence type="ECO:0000256" key="3">
    <source>
        <dbReference type="ARBA" id="ARBA00023027"/>
    </source>
</evidence>
<dbReference type="InterPro" id="IPR006140">
    <property type="entry name" value="D-isomer_DH_NAD-bd"/>
</dbReference>
<keyword evidence="6" id="KW-1185">Reference proteome</keyword>
<dbReference type="PANTHER" id="PTHR42789:SF1">
    <property type="entry name" value="D-ISOMER SPECIFIC 2-HYDROXYACID DEHYDROGENASE FAMILY PROTEIN (AFU_ORTHOLOGUE AFUA_6G10090)"/>
    <property type="match status" value="1"/>
</dbReference>
<dbReference type="Gene3D" id="3.40.50.720">
    <property type="entry name" value="NAD(P)-binding Rossmann-like Domain"/>
    <property type="match status" value="2"/>
</dbReference>
<feature type="domain" description="S-adenosyl-L-homocysteine hydrolase NAD binding" evidence="4">
    <location>
        <begin position="7"/>
        <end position="191"/>
    </location>
</feature>
<protein>
    <recommendedName>
        <fullName evidence="4">S-adenosyl-L-homocysteine hydrolase NAD binding domain-containing protein</fullName>
    </recommendedName>
</protein>
<comment type="similarity">
    <text evidence="1">Belongs to the D-isomer specific 2-hydroxyacid dehydrogenase family.</text>
</comment>
<proteinExistence type="inferred from homology"/>
<dbReference type="Proteomes" id="UP000326912">
    <property type="component" value="Unassembled WGS sequence"/>
</dbReference>